<dbReference type="PANTHER" id="PTHR43708">
    <property type="entry name" value="CONSERVED EXPRESSED OXIDOREDUCTASE (EUROFUNG)"/>
    <property type="match status" value="1"/>
</dbReference>
<dbReference type="GO" id="GO:0016491">
    <property type="term" value="F:oxidoreductase activity"/>
    <property type="evidence" value="ECO:0007669"/>
    <property type="project" value="UniProtKB-KW"/>
</dbReference>
<keyword evidence="3" id="KW-0560">Oxidoreductase</keyword>
<dbReference type="FunCoup" id="A0A1Y5TIU5">
    <property type="interactions" value="109"/>
</dbReference>
<dbReference type="EC" id="1.-.-.-" evidence="3"/>
<evidence type="ECO:0000313" key="3">
    <source>
        <dbReference type="EMBL" id="SLN65152.1"/>
    </source>
</evidence>
<dbReference type="Pfam" id="PF22725">
    <property type="entry name" value="GFO_IDH_MocA_C3"/>
    <property type="match status" value="1"/>
</dbReference>
<dbReference type="InterPro" id="IPR055170">
    <property type="entry name" value="GFO_IDH_MocA-like_dom"/>
</dbReference>
<evidence type="ECO:0000259" key="2">
    <source>
        <dbReference type="Pfam" id="PF22725"/>
    </source>
</evidence>
<feature type="domain" description="Gfo/Idh/MocA-like oxidoreductase N-terminal" evidence="1">
    <location>
        <begin position="20"/>
        <end position="131"/>
    </location>
</feature>
<name>A0A1Y5TIU5_9PROT</name>
<proteinExistence type="predicted"/>
<dbReference type="InterPro" id="IPR000683">
    <property type="entry name" value="Gfo/Idh/MocA-like_OxRdtase_N"/>
</dbReference>
<dbReference type="InterPro" id="IPR051317">
    <property type="entry name" value="Gfo/Idh/MocA_oxidoreduct"/>
</dbReference>
<dbReference type="OrthoDB" id="9792935at2"/>
<sequence length="353" mass="39140">MTGGSQRTGNRQRDVPDLVVAGIGAGYFSRFHYDAWQRIEHCRLIAVADVDLSRARAVGVGAYDDPARMLRELQPDVVDIVSPPETHFDMIALAIEAGAKAIICQKPFCGDLETAGRAVALAETAAVPLIVHENFRFQPWYRRIREEIASGRLGEVLQVTFRLRPGDGQGQDAYLDRQPYFRHMPRFLLHETGVHWIDTFRFLLGEPSSVYADLRRLNPAVRGEDAGYFVFGYDNGARALFDGNRLLDHAAADRRLTMGECYVEGTGGEIRLLGDGGLAVREHGAAAWRPLAEPPESKAFGGDCVAALQRHVVAGLLHGETLENQAAPYLRNMRIESALYESAERGRRIELNS</sequence>
<protein>
    <submittedName>
        <fullName evidence="3">Putative oxidoreductase YcjS</fullName>
        <ecNumber evidence="3">1.-.-.-</ecNumber>
    </submittedName>
</protein>
<keyword evidence="4" id="KW-1185">Reference proteome</keyword>
<dbReference type="Proteomes" id="UP000193200">
    <property type="component" value="Unassembled WGS sequence"/>
</dbReference>
<dbReference type="EMBL" id="FWFR01000002">
    <property type="protein sequence ID" value="SLN65152.1"/>
    <property type="molecule type" value="Genomic_DNA"/>
</dbReference>
<dbReference type="InParanoid" id="A0A1Y5TIU5"/>
<dbReference type="InterPro" id="IPR036291">
    <property type="entry name" value="NAD(P)-bd_dom_sf"/>
</dbReference>
<accession>A0A1Y5TIU5</accession>
<evidence type="ECO:0000313" key="4">
    <source>
        <dbReference type="Proteomes" id="UP000193200"/>
    </source>
</evidence>
<dbReference type="Gene3D" id="3.30.360.10">
    <property type="entry name" value="Dihydrodipicolinate Reductase, domain 2"/>
    <property type="match status" value="1"/>
</dbReference>
<dbReference type="GO" id="GO:0000166">
    <property type="term" value="F:nucleotide binding"/>
    <property type="evidence" value="ECO:0007669"/>
    <property type="project" value="InterPro"/>
</dbReference>
<dbReference type="RefSeq" id="WP_085884285.1">
    <property type="nucleotide sequence ID" value="NZ_FWFR01000002.1"/>
</dbReference>
<dbReference type="PANTHER" id="PTHR43708:SF8">
    <property type="entry name" value="OXIDOREDUCTASE"/>
    <property type="match status" value="1"/>
</dbReference>
<reference evidence="3 4" key="1">
    <citation type="submission" date="2017-03" db="EMBL/GenBank/DDBJ databases">
        <authorList>
            <person name="Afonso C.L."/>
            <person name="Miller P.J."/>
            <person name="Scott M.A."/>
            <person name="Spackman E."/>
            <person name="Goraichik I."/>
            <person name="Dimitrov K.M."/>
            <person name="Suarez D.L."/>
            <person name="Swayne D.E."/>
        </authorList>
    </citation>
    <scope>NUCLEOTIDE SEQUENCE [LARGE SCALE GENOMIC DNA]</scope>
    <source>
        <strain evidence="3 4">CECT 7691</strain>
    </source>
</reference>
<feature type="domain" description="GFO/IDH/MocA-like oxidoreductase" evidence="2">
    <location>
        <begin position="141"/>
        <end position="270"/>
    </location>
</feature>
<dbReference type="Gene3D" id="3.40.50.720">
    <property type="entry name" value="NAD(P)-binding Rossmann-like Domain"/>
    <property type="match status" value="1"/>
</dbReference>
<dbReference type="Pfam" id="PF01408">
    <property type="entry name" value="GFO_IDH_MocA"/>
    <property type="match status" value="1"/>
</dbReference>
<gene>
    <name evidence="3" type="primary">ycjS</name>
    <name evidence="3" type="ORF">OCH7691_02968</name>
</gene>
<dbReference type="SUPFAM" id="SSF51735">
    <property type="entry name" value="NAD(P)-binding Rossmann-fold domains"/>
    <property type="match status" value="1"/>
</dbReference>
<organism evidence="3 4">
    <name type="scientific">Oceanibacterium hippocampi</name>
    <dbReference type="NCBI Taxonomy" id="745714"/>
    <lineage>
        <taxon>Bacteria</taxon>
        <taxon>Pseudomonadati</taxon>
        <taxon>Pseudomonadota</taxon>
        <taxon>Alphaproteobacteria</taxon>
        <taxon>Sneathiellales</taxon>
        <taxon>Sneathiellaceae</taxon>
        <taxon>Oceanibacterium</taxon>
    </lineage>
</organism>
<evidence type="ECO:0000259" key="1">
    <source>
        <dbReference type="Pfam" id="PF01408"/>
    </source>
</evidence>
<dbReference type="AlphaFoldDB" id="A0A1Y5TIU5"/>
<dbReference type="SUPFAM" id="SSF55347">
    <property type="entry name" value="Glyceraldehyde-3-phosphate dehydrogenase-like, C-terminal domain"/>
    <property type="match status" value="1"/>
</dbReference>